<dbReference type="InterPro" id="IPR036372">
    <property type="entry name" value="BEACH_dom_sf"/>
</dbReference>
<feature type="region of interest" description="Disordered" evidence="4">
    <location>
        <begin position="666"/>
        <end position="688"/>
    </location>
</feature>
<dbReference type="Pfam" id="PF02138">
    <property type="entry name" value="Beach"/>
    <property type="match status" value="1"/>
</dbReference>
<comment type="caution">
    <text evidence="7">The sequence shown here is derived from an EMBL/GenBank/DDBJ whole genome shotgun (WGS) entry which is preliminary data.</text>
</comment>
<feature type="region of interest" description="Disordered" evidence="4">
    <location>
        <begin position="857"/>
        <end position="878"/>
    </location>
</feature>
<feature type="compositionally biased region" description="Basic and acidic residues" evidence="4">
    <location>
        <begin position="181"/>
        <end position="195"/>
    </location>
</feature>
<feature type="region of interest" description="Disordered" evidence="4">
    <location>
        <begin position="2381"/>
        <end position="2407"/>
    </location>
</feature>
<feature type="compositionally biased region" description="Polar residues" evidence="4">
    <location>
        <begin position="19"/>
        <end position="31"/>
    </location>
</feature>
<dbReference type="Proteomes" id="UP001209540">
    <property type="component" value="Unassembled WGS sequence"/>
</dbReference>
<dbReference type="SUPFAM" id="SSF50729">
    <property type="entry name" value="PH domain-like"/>
    <property type="match status" value="1"/>
</dbReference>
<dbReference type="Pfam" id="PF14844">
    <property type="entry name" value="PH_BEACH"/>
    <property type="match status" value="1"/>
</dbReference>
<keyword evidence="1 3" id="KW-0853">WD repeat</keyword>
<dbReference type="PROSITE" id="PS50197">
    <property type="entry name" value="BEACH"/>
    <property type="match status" value="1"/>
</dbReference>
<gene>
    <name evidence="7" type="ORF">BDA99DRAFT_217546</name>
</gene>
<sequence length="3188" mass="363340">MWRSWVDRINATNKESDQSSDGSTPSVSSETLQRREHEQNELRQLLSKALDPRVGEKESSDIFLQEFLPKFCNIWETYKEDHVFTAIDDARSFMAKLTRSLLGGIRRVPEQKSKSESSQVLMDNLRSQSHMYNVIRTIRVVAHGPDTLVDLMLQQRIPSVIIKLFRSFIDLPPDYYTNNQHDNDSNNSKEQKENEDNNEDKDTNDDNDDENEDDLVSFDQAAFVVTDTLKRFAQNIAVVRRLIVEDTFFMMVRLISVKPIEWPTSMNNEDMEQEPAYMIWKRRALDILKMVPMTVEVSQYLKSRRCLEMLTQVWSDSIAKGRLGTIGLCEDLVALDLVTYQLKASLEADFHVLYDDFNQSKSWDLLTYILLAIPTNHKVVEMKDELIEAFVKLSFIGKDHGSPALSEGLPYQHPDFTFPKPDKDNDKNVSNIHAFQALLDAFTYPHNQRQSSGTAGKAQLPKESRRKIFKEMKRIVQLSPVNYFTLERANGLPLLIESMEFYEAEIQNEIMSLLIFVIKDLNFVPLKELAVLSLHFQTSASGNMVGLICRRFAGLLQEFPKFRVVVREAGFLNVLSLMMTDLTDTLNHRKEELPDQDNKKKFVHRVSQDFDDVAYCLVEMLKDPSNFTLFQKTYRGNLFDLIQYPETRKGVLRIIECFRSTSSSITTPTMENNMASPTSTTSSSSASSMDLETTFTKLIEAIRHIPRTDLTFRREILLTMEHIFTLHPVTRDIFRQSGGFVTLISMIVALEGAFVDPAKYCENEDQGDDKNELQLLDLLKEIFHVLATSMRNNDVNKLFFRTHVGYVTLENALELTGVLNENGLPRHIFGILFSFAVDCDDRVTGIFVTDHNKENYGPGSHELSTNDQQVQKQQLPPPPLSHHVERILKQITLAVANPGIMTSILNLQKPIASFDPELSDAILYGISALTRSNRRNQVRLNRSGLLLAALNRILPLNTDDGKNDNDDALEQVSQQEDKEKYILLQVVKKLMTMGVSYAELRHVFRGFGVRGSFDNLHKDVGHHLMDLILDGVGKSRWPNFIQFDMSTHGYACLEIPCLPNFPPASPGYTLMGWFYIERMDEHVPLTLLTLLDTESHTVSKYLIDPTTRRLQIYQAHVKQTVELTSFEFQPGYWYHIAIVHQRARLGLNMNSSMTLFVNGTLVEQLRCSYPSHPPGSLRGIIGTPRDLRQPLATLIWDLGPLYLVNETLEDDVIILYFNLGARYKSLFQDTLRQFQTYEASTTLFLNLRAMTKAFSRRDMDASLLANVMRGAGSASIQENKFVLAFFASTTLLDGHYTGMTTTGLSNPAQQLIMASTKQAHVLLNSAIPKIEAALTSPRAMGYLDGNPVVAYPYGVDESLWRVGGSAVALTLIERSETSAMLYKAVQVLCEMIRYSWRNSEDMERCHGYEILAYLLKQKRELISVELVETLLGFIGKDAHHPEESIINNPFAYRYVILNFEVWKKTSIDVQKAHLDQFKLFLRTSKRRHFNLKRIQKFHLVKRMLLAFRMHIYSKSLTSEVVTALKAVTLCSWNTESIRAIATFLASTVSKDATTNDGQLQQPPNGQRKMSSVALQTFASGNIKEDSCDTTTTLITDAKARNNTSKLVQMRNVVLEMLHDILCGEENNNNKDMVAKFATTITNRWPLLFFGPNLHPFSVVLAARILSRILITQGPGYVSKFRTSSEGFLILNRLLPHYWALTQLQETLIVTMMGIDIAHFPMYSTFDIANLKGCLLQQKQATAGFLIPDFMPIIVALWREGVQSGGVQPLIEDIIEDDPSLKDTRRIQDEFIQFFEELYKTKPDFRETCCNKPEVIDCMGGVLFPTVTQNIIMSVADELVMVDGNNGSTTNSPRIITGNNIDAFFFEEPQQQQPESPKDISASIIRRGGSSAIATKTSPHSSRKMGAMITKLRTGSMGSIGSPSSMAVLKDDTLQTLLEFVVNISVQSIIDPLNKSMNGLLLVVMSCPPSTQDAQIRFESFLMIHIAQNLKTALQFEQELLVDGRVVSNVARFCQMAADAVLQGRFINGAEQTYDLLASVMESLHTSDFFSRHKTSTQTINDLYRAFNRMILLKVSDLEQGNMANEQIVEFLNYCIHHQKIILSSKNTDLNFLKCFCYHLYQFLLVDDDIIKNDSLNIWKLLVLQKPDVLDSLFKVRVKGIESDELISGFKQMLEMDTHSFFVWIESRTHELNHLFKEHMFKTWENVVLHENRYAQEMLKEQNMRRIAKLRKLQKREVQEDQIMRDYTIKTWTWSESIQEVEMSRFTKALQDNDGHDNFIQSEWARLGSDLFRERGLWGPEPDDKFETKWRLDYTEGRQRMRKKIQRITDTQPQQYKPKHTTSTASKRVSVSYATNKTNEMPGVGPDSDTKPLIDLDEDMVASPQVPRSEPMSASTPTSATVPEQDMEDQQLEQEEKITYEEDKNRKVLRLLDYGDMVLDVYNVSQIAGLDAREGLLLLCKQNIYLVDNFFQRSDGEVVEIWDVPKEERDQYLILLAQAAGMETEATMDMTGDLHSCRKWRNADIKEVYKRRFLFRDVALEIFFGDGRNALITVEREERDELYGKLASRVTLHEHASSDSILGTASEMEMASGSFKLSNLFGSSTLSDLTTKWERREITNFQYLMYLNAIAGRSYNDLTQYPVFPWILADYDSNELDLNNPDTFRDLSKPMGAQTRERRDEFADRYKQWGETNNPDPAFHYGTHYSSAMIVCSFLIRLEPFTQHYLKLQGGTFDHADRLFDSVGKAWDSASEKNMGDVRELIPEFFYLPEFLENVNKFDFGTKQGTGETIDSVLLPPWANGDPKIFIQRHREALESDYVSENLCHWIDLIFGYKQQGQQAIDALNVFHHVSYEGAVDLDAITNVVEKTATIGIINNFGQTPRQLFKKPHPTRQPIHSHHNPTLTDRMQLNIKHMIQSIVPIRDINRQVGEIGVFNERLGVTSCQQRFVPSDGARYVEWGFSDNSFRLLSTDSGKLLRVIENMHIGFVSAACFPDSRILATGSTDGSVCMWKVKNDKVVDFTLLECLRGHSGSVVSIAASRSYSVLVSGSEDKTAIIWDLNRMEYVRSLKGHDGSVDIVKVNDATGDIITCSGHIIRVWTINGDLYLTKSACPSSEAILSAVYYEGTLNEWCKNDLLVTGHQKGIIKLWSKELVKDKNGKCQWGLILKRQIQHHDHSNGSPDITALSFAG</sequence>
<evidence type="ECO:0000256" key="2">
    <source>
        <dbReference type="ARBA" id="ARBA00022737"/>
    </source>
</evidence>
<dbReference type="SUPFAM" id="SSF81837">
    <property type="entry name" value="BEACH domain"/>
    <property type="match status" value="1"/>
</dbReference>
<feature type="region of interest" description="Disordered" evidence="4">
    <location>
        <begin position="176"/>
        <end position="212"/>
    </location>
</feature>
<protein>
    <submittedName>
        <fullName evidence="7">Uncharacterized protein</fullName>
    </submittedName>
</protein>
<dbReference type="PANTHER" id="PTHR46108">
    <property type="entry name" value="BLUE CHEESE"/>
    <property type="match status" value="1"/>
</dbReference>
<dbReference type="SMART" id="SM01026">
    <property type="entry name" value="Beach"/>
    <property type="match status" value="1"/>
</dbReference>
<dbReference type="InterPro" id="IPR056252">
    <property type="entry name" value="Alfy-like_Arm-like"/>
</dbReference>
<dbReference type="PANTHER" id="PTHR46108:SF4">
    <property type="entry name" value="BLUE CHEESE"/>
    <property type="match status" value="1"/>
</dbReference>
<name>A0AAD5P9B4_9FUNG</name>
<dbReference type="CDD" id="cd06071">
    <property type="entry name" value="Beach"/>
    <property type="match status" value="1"/>
</dbReference>
<reference evidence="7" key="1">
    <citation type="journal article" date="2022" name="IScience">
        <title>Evolution of zygomycete secretomes and the origins of terrestrial fungal ecologies.</title>
        <authorList>
            <person name="Chang Y."/>
            <person name="Wang Y."/>
            <person name="Mondo S."/>
            <person name="Ahrendt S."/>
            <person name="Andreopoulos W."/>
            <person name="Barry K."/>
            <person name="Beard J."/>
            <person name="Benny G.L."/>
            <person name="Blankenship S."/>
            <person name="Bonito G."/>
            <person name="Cuomo C."/>
            <person name="Desiro A."/>
            <person name="Gervers K.A."/>
            <person name="Hundley H."/>
            <person name="Kuo A."/>
            <person name="LaButti K."/>
            <person name="Lang B.F."/>
            <person name="Lipzen A."/>
            <person name="O'Donnell K."/>
            <person name="Pangilinan J."/>
            <person name="Reynolds N."/>
            <person name="Sandor L."/>
            <person name="Smith M.E."/>
            <person name="Tsang A."/>
            <person name="Grigoriev I.V."/>
            <person name="Stajich J.E."/>
            <person name="Spatafora J.W."/>
        </authorList>
    </citation>
    <scope>NUCLEOTIDE SEQUENCE</scope>
    <source>
        <strain evidence="7">RSA 2281</strain>
    </source>
</reference>
<accession>A0AAD5P9B4</accession>
<dbReference type="Pfam" id="PF23295">
    <property type="entry name" value="Arm_4"/>
    <property type="match status" value="1"/>
</dbReference>
<dbReference type="PROSITE" id="PS51783">
    <property type="entry name" value="PH_BEACH"/>
    <property type="match status" value="1"/>
</dbReference>
<dbReference type="PROSITE" id="PS50294">
    <property type="entry name" value="WD_REPEATS_REGION"/>
    <property type="match status" value="1"/>
</dbReference>
<feature type="compositionally biased region" description="Low complexity" evidence="4">
    <location>
        <begin position="675"/>
        <end position="688"/>
    </location>
</feature>
<proteinExistence type="predicted"/>
<dbReference type="CDD" id="cd01201">
    <property type="entry name" value="PH_BEACH"/>
    <property type="match status" value="1"/>
</dbReference>
<evidence type="ECO:0000313" key="8">
    <source>
        <dbReference type="Proteomes" id="UP001209540"/>
    </source>
</evidence>
<feature type="compositionally biased region" description="Polar residues" evidence="4">
    <location>
        <begin position="2327"/>
        <end position="2348"/>
    </location>
</feature>
<dbReference type="EMBL" id="JAIXMP010000034">
    <property type="protein sequence ID" value="KAI9249781.1"/>
    <property type="molecule type" value="Genomic_DNA"/>
</dbReference>
<feature type="region of interest" description="Disordered" evidence="4">
    <location>
        <begin position="2326"/>
        <end position="2348"/>
    </location>
</feature>
<feature type="compositionally biased region" description="Polar residues" evidence="4">
    <location>
        <begin position="2391"/>
        <end position="2401"/>
    </location>
</feature>
<dbReference type="InterPro" id="IPR036322">
    <property type="entry name" value="WD40_repeat_dom_sf"/>
</dbReference>
<dbReference type="FunFam" id="1.10.1540.10:FF:000002">
    <property type="entry name" value="WD repeat and FYVE domain containing 3"/>
    <property type="match status" value="1"/>
</dbReference>
<dbReference type="Gene3D" id="2.130.10.10">
    <property type="entry name" value="YVTN repeat-like/Quinoprotein amine dehydrogenase"/>
    <property type="match status" value="1"/>
</dbReference>
<evidence type="ECO:0000256" key="3">
    <source>
        <dbReference type="PROSITE-ProRule" id="PRU00221"/>
    </source>
</evidence>
<dbReference type="InterPro" id="IPR001680">
    <property type="entry name" value="WD40_rpt"/>
</dbReference>
<dbReference type="InterPro" id="IPR015943">
    <property type="entry name" value="WD40/YVTN_repeat-like_dom_sf"/>
</dbReference>
<dbReference type="SUPFAM" id="SSF49899">
    <property type="entry name" value="Concanavalin A-like lectins/glucanases"/>
    <property type="match status" value="1"/>
</dbReference>
<dbReference type="InterPro" id="IPR000409">
    <property type="entry name" value="BEACH_dom"/>
</dbReference>
<dbReference type="PROSITE" id="PS50082">
    <property type="entry name" value="WD_REPEATS_2"/>
    <property type="match status" value="2"/>
</dbReference>
<dbReference type="InterPro" id="IPR051944">
    <property type="entry name" value="BEACH_domain_protein"/>
</dbReference>
<feature type="domain" description="BEACH" evidence="5">
    <location>
        <begin position="2597"/>
        <end position="2891"/>
    </location>
</feature>
<evidence type="ECO:0000259" key="5">
    <source>
        <dbReference type="PROSITE" id="PS50197"/>
    </source>
</evidence>
<organism evidence="7 8">
    <name type="scientific">Phascolomyces articulosus</name>
    <dbReference type="NCBI Taxonomy" id="60185"/>
    <lineage>
        <taxon>Eukaryota</taxon>
        <taxon>Fungi</taxon>
        <taxon>Fungi incertae sedis</taxon>
        <taxon>Mucoromycota</taxon>
        <taxon>Mucoromycotina</taxon>
        <taxon>Mucoromycetes</taxon>
        <taxon>Mucorales</taxon>
        <taxon>Lichtheimiaceae</taxon>
        <taxon>Phascolomyces</taxon>
    </lineage>
</organism>
<dbReference type="InterPro" id="IPR031570">
    <property type="entry name" value="NBEA/BDCP_DUF4704"/>
</dbReference>
<dbReference type="InterPro" id="IPR019775">
    <property type="entry name" value="WD40_repeat_CS"/>
</dbReference>
<dbReference type="Pfam" id="PF15787">
    <property type="entry name" value="DUF4704"/>
    <property type="match status" value="1"/>
</dbReference>
<evidence type="ECO:0000313" key="7">
    <source>
        <dbReference type="EMBL" id="KAI9249781.1"/>
    </source>
</evidence>
<dbReference type="Gene3D" id="1.10.1540.10">
    <property type="entry name" value="BEACH domain"/>
    <property type="match status" value="1"/>
</dbReference>
<reference evidence="7" key="2">
    <citation type="submission" date="2023-02" db="EMBL/GenBank/DDBJ databases">
        <authorList>
            <consortium name="DOE Joint Genome Institute"/>
            <person name="Mondo S.J."/>
            <person name="Chang Y."/>
            <person name="Wang Y."/>
            <person name="Ahrendt S."/>
            <person name="Andreopoulos W."/>
            <person name="Barry K."/>
            <person name="Beard J."/>
            <person name="Benny G.L."/>
            <person name="Blankenship S."/>
            <person name="Bonito G."/>
            <person name="Cuomo C."/>
            <person name="Desiro A."/>
            <person name="Gervers K.A."/>
            <person name="Hundley H."/>
            <person name="Kuo A."/>
            <person name="LaButti K."/>
            <person name="Lang B.F."/>
            <person name="Lipzen A."/>
            <person name="O'Donnell K."/>
            <person name="Pangilinan J."/>
            <person name="Reynolds N."/>
            <person name="Sandor L."/>
            <person name="Smith M.W."/>
            <person name="Tsang A."/>
            <person name="Grigoriev I.V."/>
            <person name="Stajich J.E."/>
            <person name="Spatafora J.W."/>
        </authorList>
    </citation>
    <scope>NUCLEOTIDE SEQUENCE</scope>
    <source>
        <strain evidence="7">RSA 2281</strain>
    </source>
</reference>
<dbReference type="SUPFAM" id="SSF50978">
    <property type="entry name" value="WD40 repeat-like"/>
    <property type="match status" value="1"/>
</dbReference>
<feature type="region of interest" description="Disordered" evidence="4">
    <location>
        <begin position="1"/>
        <end position="38"/>
    </location>
</feature>
<dbReference type="InterPro" id="IPR011993">
    <property type="entry name" value="PH-like_dom_sf"/>
</dbReference>
<keyword evidence="8" id="KW-1185">Reference proteome</keyword>
<dbReference type="InterPro" id="IPR023362">
    <property type="entry name" value="PH-BEACH_dom"/>
</dbReference>
<keyword evidence="2" id="KW-0677">Repeat</keyword>
<evidence type="ECO:0000256" key="4">
    <source>
        <dbReference type="SAM" id="MobiDB-lite"/>
    </source>
</evidence>
<evidence type="ECO:0000256" key="1">
    <source>
        <dbReference type="ARBA" id="ARBA00022574"/>
    </source>
</evidence>
<feature type="domain" description="BEACH-type PH" evidence="6">
    <location>
        <begin position="2432"/>
        <end position="2566"/>
    </location>
</feature>
<dbReference type="PROSITE" id="PS00678">
    <property type="entry name" value="WD_REPEATS_1"/>
    <property type="match status" value="1"/>
</dbReference>
<feature type="repeat" description="WD" evidence="3">
    <location>
        <begin position="2992"/>
        <end position="3019"/>
    </location>
</feature>
<feature type="compositionally biased region" description="Acidic residues" evidence="4">
    <location>
        <begin position="196"/>
        <end position="212"/>
    </location>
</feature>
<dbReference type="Gene3D" id="2.30.29.30">
    <property type="entry name" value="Pleckstrin-homology domain (PH domain)/Phosphotyrosine-binding domain (PTB)"/>
    <property type="match status" value="1"/>
</dbReference>
<dbReference type="InterPro" id="IPR013320">
    <property type="entry name" value="ConA-like_dom_sf"/>
</dbReference>
<feature type="repeat" description="WD" evidence="3">
    <location>
        <begin position="3025"/>
        <end position="3066"/>
    </location>
</feature>
<evidence type="ECO:0000259" key="6">
    <source>
        <dbReference type="PROSITE" id="PS51783"/>
    </source>
</evidence>
<dbReference type="Pfam" id="PF00400">
    <property type="entry name" value="WD40"/>
    <property type="match status" value="2"/>
</dbReference>
<dbReference type="SMART" id="SM00320">
    <property type="entry name" value="WD40"/>
    <property type="match status" value="4"/>
</dbReference>